<evidence type="ECO:0000256" key="3">
    <source>
        <dbReference type="ARBA" id="ARBA00022692"/>
    </source>
</evidence>
<dbReference type="CDD" id="cd06662">
    <property type="entry name" value="SURF1"/>
    <property type="match status" value="1"/>
</dbReference>
<evidence type="ECO:0000256" key="1">
    <source>
        <dbReference type="ARBA" id="ARBA00004370"/>
    </source>
</evidence>
<dbReference type="PANTHER" id="PTHR23427">
    <property type="entry name" value="SURFEIT LOCUS PROTEIN"/>
    <property type="match status" value="1"/>
</dbReference>
<feature type="transmembrane region" description="Helical" evidence="6">
    <location>
        <begin position="21"/>
        <end position="42"/>
    </location>
</feature>
<dbReference type="Proteomes" id="UP000460715">
    <property type="component" value="Unassembled WGS sequence"/>
</dbReference>
<dbReference type="PROSITE" id="PS50895">
    <property type="entry name" value="SURF1"/>
    <property type="match status" value="1"/>
</dbReference>
<evidence type="ECO:0000256" key="5">
    <source>
        <dbReference type="ARBA" id="ARBA00023136"/>
    </source>
</evidence>
<proteinExistence type="inferred from homology"/>
<keyword evidence="5 6" id="KW-0472">Membrane</keyword>
<evidence type="ECO:0000256" key="2">
    <source>
        <dbReference type="ARBA" id="ARBA00007165"/>
    </source>
</evidence>
<sequence length="258" mass="27451">MPAPGPAAAAEEAGRPRSPRLLALLGALAVLGVIILVALGNWQVARRAWKLDLIARVDARVHAAPVPPPAPPEWPQVSAARDEYRHVRAAGRYLPGNSTLVQASTVLGAGYWVLTPFRTQGGFTVLINRGFVPGDREEATGHLGATPAGTVAVTGLLRLGEPGGAFLRGNVPAEGRWYSRDVAAIAANQGLGEVAPYFIDAEAGPDPRAYPVGGLTVISFPNNHLVYAITWYALALMLAGTTFYAAREEWRIRRGKRP</sequence>
<evidence type="ECO:0000256" key="6">
    <source>
        <dbReference type="RuleBase" id="RU363076"/>
    </source>
</evidence>
<comment type="caution">
    <text evidence="7">The sequence shown here is derived from an EMBL/GenBank/DDBJ whole genome shotgun (WGS) entry which is preliminary data.</text>
</comment>
<name>A0A845BID3_9PROT</name>
<gene>
    <name evidence="7" type="ORF">E0493_17005</name>
</gene>
<feature type="transmembrane region" description="Helical" evidence="6">
    <location>
        <begin position="225"/>
        <end position="246"/>
    </location>
</feature>
<keyword evidence="6" id="KW-1003">Cell membrane</keyword>
<dbReference type="OrthoDB" id="6079986at2"/>
<evidence type="ECO:0000313" key="7">
    <source>
        <dbReference type="EMBL" id="MXP65047.1"/>
    </source>
</evidence>
<dbReference type="InterPro" id="IPR002994">
    <property type="entry name" value="Surf1/Shy1"/>
</dbReference>
<comment type="similarity">
    <text evidence="2 6">Belongs to the SURF1 family.</text>
</comment>
<dbReference type="AlphaFoldDB" id="A0A845BID3"/>
<dbReference type="PANTHER" id="PTHR23427:SF2">
    <property type="entry name" value="SURFEIT LOCUS PROTEIN 1"/>
    <property type="match status" value="1"/>
</dbReference>
<reference evidence="7 8" key="1">
    <citation type="submission" date="2019-03" db="EMBL/GenBank/DDBJ databases">
        <title>Roseomonas sp. a novel Roseomonas species isolated from Sea whip Gorgonian.</title>
        <authorList>
            <person name="Li F."/>
            <person name="Pan X."/>
            <person name="Huang S."/>
            <person name="Li Z."/>
            <person name="Meng B."/>
        </authorList>
    </citation>
    <scope>NUCLEOTIDE SEQUENCE [LARGE SCALE GENOMIC DNA]</scope>
    <source>
        <strain evidence="7 8">M0104</strain>
    </source>
</reference>
<keyword evidence="3 6" id="KW-0812">Transmembrane</keyword>
<keyword evidence="8" id="KW-1185">Reference proteome</keyword>
<comment type="subcellular location">
    <subcellularLocation>
        <location evidence="6">Cell membrane</location>
        <topology evidence="6">Multi-pass membrane protein</topology>
    </subcellularLocation>
    <subcellularLocation>
        <location evidence="1">Membrane</location>
    </subcellularLocation>
</comment>
<dbReference type="EMBL" id="SNVJ01000017">
    <property type="protein sequence ID" value="MXP65047.1"/>
    <property type="molecule type" value="Genomic_DNA"/>
</dbReference>
<dbReference type="GO" id="GO:0005886">
    <property type="term" value="C:plasma membrane"/>
    <property type="evidence" value="ECO:0007669"/>
    <property type="project" value="UniProtKB-SubCell"/>
</dbReference>
<accession>A0A845BID3</accession>
<evidence type="ECO:0000256" key="4">
    <source>
        <dbReference type="ARBA" id="ARBA00022989"/>
    </source>
</evidence>
<protein>
    <recommendedName>
        <fullName evidence="6">SURF1-like protein</fullName>
    </recommendedName>
</protein>
<organism evidence="7 8">
    <name type="scientific">Teichococcus coralli</name>
    <dbReference type="NCBI Taxonomy" id="2545983"/>
    <lineage>
        <taxon>Bacteria</taxon>
        <taxon>Pseudomonadati</taxon>
        <taxon>Pseudomonadota</taxon>
        <taxon>Alphaproteobacteria</taxon>
        <taxon>Acetobacterales</taxon>
        <taxon>Roseomonadaceae</taxon>
        <taxon>Roseomonas</taxon>
    </lineage>
</organism>
<keyword evidence="4 6" id="KW-1133">Transmembrane helix</keyword>
<dbReference type="Pfam" id="PF02104">
    <property type="entry name" value="SURF1"/>
    <property type="match status" value="1"/>
</dbReference>
<dbReference type="InterPro" id="IPR045214">
    <property type="entry name" value="Surf1/Surf4"/>
</dbReference>
<evidence type="ECO:0000313" key="8">
    <source>
        <dbReference type="Proteomes" id="UP000460715"/>
    </source>
</evidence>
<dbReference type="RefSeq" id="WP_160938456.1">
    <property type="nucleotide sequence ID" value="NZ_SNVJ01000017.1"/>
</dbReference>